<reference evidence="2" key="1">
    <citation type="journal article" date="2015" name="Nature">
        <title>Complex archaea that bridge the gap between prokaryotes and eukaryotes.</title>
        <authorList>
            <person name="Spang A."/>
            <person name="Saw J.H."/>
            <person name="Jorgensen S.L."/>
            <person name="Zaremba-Niedzwiedzka K."/>
            <person name="Martijn J."/>
            <person name="Lind A.E."/>
            <person name="van Eijk R."/>
            <person name="Schleper C."/>
            <person name="Guy L."/>
            <person name="Ettema T.J."/>
        </authorList>
    </citation>
    <scope>NUCLEOTIDE SEQUENCE</scope>
</reference>
<name>A0A0F9KFN9_9ZZZZ</name>
<gene>
    <name evidence="2" type="ORF">LCGC14_1409520</name>
</gene>
<comment type="caution">
    <text evidence="2">The sequence shown here is derived from an EMBL/GenBank/DDBJ whole genome shotgun (WGS) entry which is preliminary data.</text>
</comment>
<proteinExistence type="predicted"/>
<evidence type="ECO:0000313" key="2">
    <source>
        <dbReference type="EMBL" id="KKM73526.1"/>
    </source>
</evidence>
<feature type="domain" description="DUF2061" evidence="1">
    <location>
        <begin position="9"/>
        <end position="60"/>
    </location>
</feature>
<evidence type="ECO:0000259" key="1">
    <source>
        <dbReference type="Pfam" id="PF09834"/>
    </source>
</evidence>
<dbReference type="Pfam" id="PF09834">
    <property type="entry name" value="DUF2061"/>
    <property type="match status" value="1"/>
</dbReference>
<dbReference type="InterPro" id="IPR018638">
    <property type="entry name" value="DUF2061_membrane"/>
</dbReference>
<organism evidence="2">
    <name type="scientific">marine sediment metagenome</name>
    <dbReference type="NCBI Taxonomy" id="412755"/>
    <lineage>
        <taxon>unclassified sequences</taxon>
        <taxon>metagenomes</taxon>
        <taxon>ecological metagenomes</taxon>
    </lineage>
</organism>
<protein>
    <recommendedName>
        <fullName evidence="1">DUF2061 domain-containing protein</fullName>
    </recommendedName>
</protein>
<accession>A0A0F9KFN9</accession>
<dbReference type="AlphaFoldDB" id="A0A0F9KFN9"/>
<dbReference type="EMBL" id="LAZR01009289">
    <property type="protein sequence ID" value="KKM73526.1"/>
    <property type="molecule type" value="Genomic_DNA"/>
</dbReference>
<sequence length="66" mass="7678">MIRSRERSLAKALTYRFICTTETFLISWIITGSWTAGGLIAGILFFTKVGTYFFHERLWEGIKWGK</sequence>